<evidence type="ECO:0000313" key="1">
    <source>
        <dbReference type="EMBL" id="CAK5085477.1"/>
    </source>
</evidence>
<accession>A0ACB1A491</accession>
<reference evidence="1" key="1">
    <citation type="submission" date="2023-11" db="EMBL/GenBank/DDBJ databases">
        <authorList>
            <person name="Poullet M."/>
        </authorList>
    </citation>
    <scope>NUCLEOTIDE SEQUENCE</scope>
    <source>
        <strain evidence="1">E1834</strain>
    </source>
</reference>
<gene>
    <name evidence="1" type="ORF">MENTE1834_LOCUS32932</name>
</gene>
<evidence type="ECO:0000313" key="2">
    <source>
        <dbReference type="Proteomes" id="UP001497535"/>
    </source>
</evidence>
<dbReference type="EMBL" id="CAVMJV010000057">
    <property type="protein sequence ID" value="CAK5085477.1"/>
    <property type="molecule type" value="Genomic_DNA"/>
</dbReference>
<keyword evidence="2" id="KW-1185">Reference proteome</keyword>
<comment type="caution">
    <text evidence="1">The sequence shown here is derived from an EMBL/GenBank/DDBJ whole genome shotgun (WGS) entry which is preliminary data.</text>
</comment>
<proteinExistence type="predicted"/>
<organism evidence="1 2">
    <name type="scientific">Meloidogyne enterolobii</name>
    <name type="common">Root-knot nematode worm</name>
    <name type="synonym">Meloidogyne mayaguensis</name>
    <dbReference type="NCBI Taxonomy" id="390850"/>
    <lineage>
        <taxon>Eukaryota</taxon>
        <taxon>Metazoa</taxon>
        <taxon>Ecdysozoa</taxon>
        <taxon>Nematoda</taxon>
        <taxon>Chromadorea</taxon>
        <taxon>Rhabditida</taxon>
        <taxon>Tylenchina</taxon>
        <taxon>Tylenchomorpha</taxon>
        <taxon>Tylenchoidea</taxon>
        <taxon>Meloidogynidae</taxon>
        <taxon>Meloidogyninae</taxon>
        <taxon>Meloidogyne</taxon>
    </lineage>
</organism>
<dbReference type="Proteomes" id="UP001497535">
    <property type="component" value="Unassembled WGS sequence"/>
</dbReference>
<sequence>MEKSSWRFEPITGYEWTIMECSECGTHIGWRFTTSSEDLTPSQFFGISRRSFKLAYQKEEE</sequence>
<protein>
    <submittedName>
        <fullName evidence="1">Uncharacterized protein</fullName>
    </submittedName>
</protein>
<name>A0ACB1A491_MELEN</name>